<dbReference type="Gene3D" id="2.10.50.10">
    <property type="entry name" value="Tumor Necrosis Factor Receptor, subunit A, domain 2"/>
    <property type="match status" value="3"/>
</dbReference>
<keyword evidence="3" id="KW-0245">EGF-like domain</keyword>
<evidence type="ECO:0000256" key="1">
    <source>
        <dbReference type="ARBA" id="ARBA00022737"/>
    </source>
</evidence>
<dbReference type="SUPFAM" id="SSF57196">
    <property type="entry name" value="EGF/Laminin"/>
    <property type="match status" value="1"/>
</dbReference>
<dbReference type="SUPFAM" id="SSF57535">
    <property type="entry name" value="Complement control module/SCR domain"/>
    <property type="match status" value="2"/>
</dbReference>
<evidence type="ECO:0000259" key="7">
    <source>
        <dbReference type="PROSITE" id="PS50825"/>
    </source>
</evidence>
<reference evidence="10" key="1">
    <citation type="submission" date="2025-08" db="UniProtKB">
        <authorList>
            <consortium name="RefSeq"/>
        </authorList>
    </citation>
    <scope>IDENTIFICATION</scope>
    <source>
        <tissue evidence="10">Gonad</tissue>
    </source>
</reference>
<dbReference type="InterPro" id="IPR035976">
    <property type="entry name" value="Sushi/SCR/CCP_sf"/>
</dbReference>
<feature type="domain" description="HYR" evidence="7">
    <location>
        <begin position="208"/>
        <end position="295"/>
    </location>
</feature>
<feature type="domain" description="EGF-like" evidence="6">
    <location>
        <begin position="725"/>
        <end position="758"/>
    </location>
</feature>
<dbReference type="CDD" id="cd00033">
    <property type="entry name" value="CCP"/>
    <property type="match status" value="1"/>
</dbReference>
<gene>
    <name evidence="10" type="primary">LOC109486091</name>
</gene>
<dbReference type="InterPro" id="IPR043555">
    <property type="entry name" value="SRPX-like"/>
</dbReference>
<dbReference type="PROSITE" id="PS50825">
    <property type="entry name" value="HYR"/>
    <property type="match status" value="2"/>
</dbReference>
<feature type="chain" id="PRO_5028385115" evidence="5">
    <location>
        <begin position="19"/>
        <end position="1045"/>
    </location>
</feature>
<dbReference type="SMART" id="SM01411">
    <property type="entry name" value="Ephrin_rec_like"/>
    <property type="match status" value="3"/>
</dbReference>
<evidence type="ECO:0000313" key="9">
    <source>
        <dbReference type="Proteomes" id="UP000515135"/>
    </source>
</evidence>
<evidence type="ECO:0000313" key="10">
    <source>
        <dbReference type="RefSeq" id="XP_019645335.1"/>
    </source>
</evidence>
<dbReference type="InterPro" id="IPR009030">
    <property type="entry name" value="Growth_fac_rcpt_cys_sf"/>
</dbReference>
<dbReference type="CDD" id="cd00054">
    <property type="entry name" value="EGF_CA"/>
    <property type="match status" value="1"/>
</dbReference>
<dbReference type="GeneID" id="109486091"/>
<dbReference type="OrthoDB" id="10055557at2759"/>
<dbReference type="Pfam" id="PF00084">
    <property type="entry name" value="Sushi"/>
    <property type="match status" value="1"/>
</dbReference>
<keyword evidence="4" id="KW-0768">Sushi</keyword>
<keyword evidence="1" id="KW-0677">Repeat</keyword>
<feature type="domain" description="HYR" evidence="7">
    <location>
        <begin position="123"/>
        <end position="207"/>
    </location>
</feature>
<dbReference type="RefSeq" id="XP_019645335.1">
    <property type="nucleotide sequence ID" value="XM_019789776.1"/>
</dbReference>
<evidence type="ECO:0000256" key="3">
    <source>
        <dbReference type="PROSITE-ProRule" id="PRU00076"/>
    </source>
</evidence>
<dbReference type="PROSITE" id="PS50923">
    <property type="entry name" value="SUSHI"/>
    <property type="match status" value="2"/>
</dbReference>
<dbReference type="KEGG" id="bbel:109486091"/>
<dbReference type="FunFam" id="2.10.50.10:FF:000018">
    <property type="entry name" value="Sushi, von Willebrand factor type A, EGF and pentraxin domain-containing 1"/>
    <property type="match status" value="1"/>
</dbReference>
<dbReference type="InterPro" id="IPR003410">
    <property type="entry name" value="HYR_dom"/>
</dbReference>
<keyword evidence="9" id="KW-1185">Reference proteome</keyword>
<dbReference type="Pfam" id="PF02494">
    <property type="entry name" value="HYR"/>
    <property type="match status" value="2"/>
</dbReference>
<dbReference type="PANTHER" id="PTHR46343">
    <property type="entry name" value="HYR DOMAIN-CONTAINING PROTEIN"/>
    <property type="match status" value="1"/>
</dbReference>
<comment type="caution">
    <text evidence="3">Lacks conserved residue(s) required for the propagation of feature annotation.</text>
</comment>
<dbReference type="InterPro" id="IPR000742">
    <property type="entry name" value="EGF"/>
</dbReference>
<dbReference type="PANTHER" id="PTHR46343:SF2">
    <property type="entry name" value="SUSHI_VON WILLEBRAND FACTOR TYPE A_EGF_PENTRAXIN DOMAIN-CONTAINING 1"/>
    <property type="match status" value="1"/>
</dbReference>
<organism evidence="9 10">
    <name type="scientific">Branchiostoma belcheri</name>
    <name type="common">Amphioxus</name>
    <dbReference type="NCBI Taxonomy" id="7741"/>
    <lineage>
        <taxon>Eukaryota</taxon>
        <taxon>Metazoa</taxon>
        <taxon>Chordata</taxon>
        <taxon>Cephalochordata</taxon>
        <taxon>Leptocardii</taxon>
        <taxon>Amphioxiformes</taxon>
        <taxon>Branchiostomatidae</taxon>
        <taxon>Branchiostoma</taxon>
    </lineage>
</organism>
<keyword evidence="5" id="KW-0732">Signal</keyword>
<evidence type="ECO:0000256" key="5">
    <source>
        <dbReference type="SAM" id="SignalP"/>
    </source>
</evidence>
<dbReference type="Pfam" id="PF07699">
    <property type="entry name" value="Ephrin_rec_like"/>
    <property type="match status" value="3"/>
</dbReference>
<dbReference type="Proteomes" id="UP000515135">
    <property type="component" value="Unplaced"/>
</dbReference>
<feature type="domain" description="Sushi" evidence="8">
    <location>
        <begin position="366"/>
        <end position="430"/>
    </location>
</feature>
<dbReference type="PROSITE" id="PS50026">
    <property type="entry name" value="EGF_3"/>
    <property type="match status" value="1"/>
</dbReference>
<proteinExistence type="predicted"/>
<keyword evidence="2 3" id="KW-1015">Disulfide bond</keyword>
<dbReference type="InterPro" id="IPR011641">
    <property type="entry name" value="Tyr-kin_ephrin_A/B_rcpt-like"/>
</dbReference>
<accession>A0A6P4ZVW4</accession>
<protein>
    <submittedName>
        <fullName evidence="10">Sushi, von Willebrand factor type A, EGF and pentraxin domain-containing protein 1-like</fullName>
    </submittedName>
</protein>
<dbReference type="SMART" id="SM00032">
    <property type="entry name" value="CCP"/>
    <property type="match status" value="2"/>
</dbReference>
<dbReference type="SMART" id="SM00181">
    <property type="entry name" value="EGF"/>
    <property type="match status" value="2"/>
</dbReference>
<sequence>MGLPSCILLLTGIIFSLSIPVHLKQNLQGDAFHGDEENVDDLDVQFDEDLNLLKDRNAFEIFKEVDPTLRRLSLLRQVFGDVPPNHVLRRDLSRKTRGIKPLLLGVLAWHILQNSKRPPPPKPDTTPPQLTHCPSVGDVVLSSGQTTACINLGQPTYKDDRSQTVRVIKNRNVPSNGCFPEGHYTISYIALDDSGNRNEDCQLRFSVKDVQPPKFINCPDDVIAYAERNKDHVIVTWPPLQARDNSGEEPIITQIDGPQNGSLLSTDGKKHRVLYTAMDNQDNRNNCSFSVIPQAITCEPLYINQPKLSISCTNGFNFGSTCKFACESGYPLVGMMNTSCELTGDNTPRGKWIPELKEKNPTCKVLKCPPLRLPKNGAISCSGWALGETCQLQCADRYDIPYNMPSNGLWVCSTTNGVWAPDDRVLDCTRRRNPRRLRLPGELYYYSGSCGDLGSLQEIRENFIKALNISAYSELCLKFTECTATNVNVTCGPVTRRARGVQAAAKYRVRIGFHLQITPSDESLLTQQDMYKLEETLDMMATTVEDEMREGRFNLDSVGDMALDLDVYSVYFDHPEMECPYGTVARYSSHSCASCSTGTFYDGTAQDCMECPRGQYQDQDGQLLCKSCPPDTSTVQTAATSALDCKGYCPPGKYSVTGLKPCSTCKVNTYQPEAGRTFCHPCPNETVTTYAGATSSKECYEPIPPDGCTDCGTGLDSTVQSDVADTDGCSEDMCQNNGTCVDGAVCQCPDGFSGDFCEAKQVLLVALGYKLVNVTVHVRPLVILGRTASAIRWRSVFARERSVQEPLLNYECGERTGYMWPHQNALNPDGKLPACGRVTLPRRISLHYEFRYPNLPCEAALVETFPAGPLPCVTEGRCKQAVTVTCNHDSSRTTPASVMLSVTADVPEALDQYLWQSDDIEDGELDTRLAAALDGFKPVLRGVEEVLSIVTSDKYVINVNGTVYRAEAEPGQPTTTVECPIGTVRLVVLCVTCPPGTLYNSGSCQECPLGSYQELQGQTQCQYCPAGQTTLGMGTVSEADCVSEP</sequence>
<feature type="disulfide bond" evidence="3">
    <location>
        <begin position="748"/>
        <end position="757"/>
    </location>
</feature>
<feature type="domain" description="Sushi" evidence="8">
    <location>
        <begin position="296"/>
        <end position="365"/>
    </location>
</feature>
<dbReference type="InterPro" id="IPR000436">
    <property type="entry name" value="Sushi_SCR_CCP_dom"/>
</dbReference>
<dbReference type="Gene3D" id="2.10.25.10">
    <property type="entry name" value="Laminin"/>
    <property type="match status" value="1"/>
</dbReference>
<dbReference type="Pfam" id="PF00008">
    <property type="entry name" value="EGF"/>
    <property type="match status" value="1"/>
</dbReference>
<name>A0A6P4ZVW4_BRABE</name>
<evidence type="ECO:0000256" key="4">
    <source>
        <dbReference type="PROSITE-ProRule" id="PRU00302"/>
    </source>
</evidence>
<dbReference type="Gene3D" id="2.10.70.10">
    <property type="entry name" value="Complement Module, domain 1"/>
    <property type="match status" value="1"/>
</dbReference>
<evidence type="ECO:0000259" key="6">
    <source>
        <dbReference type="PROSITE" id="PS50026"/>
    </source>
</evidence>
<evidence type="ECO:0000256" key="2">
    <source>
        <dbReference type="ARBA" id="ARBA00023157"/>
    </source>
</evidence>
<dbReference type="SUPFAM" id="SSF57184">
    <property type="entry name" value="Growth factor receptor domain"/>
    <property type="match status" value="2"/>
</dbReference>
<evidence type="ECO:0000259" key="8">
    <source>
        <dbReference type="PROSITE" id="PS50923"/>
    </source>
</evidence>
<dbReference type="AlphaFoldDB" id="A0A6P4ZVW4"/>
<dbReference type="PROSITE" id="PS01186">
    <property type="entry name" value="EGF_2"/>
    <property type="match status" value="1"/>
</dbReference>
<feature type="signal peptide" evidence="5">
    <location>
        <begin position="1"/>
        <end position="18"/>
    </location>
</feature>
<dbReference type="PROSITE" id="PS00022">
    <property type="entry name" value="EGF_1"/>
    <property type="match status" value="1"/>
</dbReference>